<dbReference type="RefSeq" id="WP_123381362.1">
    <property type="nucleotide sequence ID" value="NZ_RJKN01000011.1"/>
</dbReference>
<proteinExistence type="inferred from homology"/>
<dbReference type="Pfam" id="PF05958">
    <property type="entry name" value="tRNA_U5-meth_tr"/>
    <property type="match status" value="1"/>
</dbReference>
<dbReference type="OrthoDB" id="9804590at2"/>
<evidence type="ECO:0000313" key="8">
    <source>
        <dbReference type="Proteomes" id="UP000276232"/>
    </source>
</evidence>
<evidence type="ECO:0000259" key="6">
    <source>
        <dbReference type="PROSITE" id="PS50926"/>
    </source>
</evidence>
<dbReference type="InParanoid" id="A0A3N1G8W2"/>
<dbReference type="EMBL" id="RJKN01000011">
    <property type="protein sequence ID" value="ROP26672.1"/>
    <property type="molecule type" value="Genomic_DNA"/>
</dbReference>
<dbReference type="PANTHER" id="PTHR11061">
    <property type="entry name" value="RNA M5U METHYLTRANSFERASE"/>
    <property type="match status" value="1"/>
</dbReference>
<dbReference type="PANTHER" id="PTHR11061:SF30">
    <property type="entry name" value="TRNA (URACIL(54)-C(5))-METHYLTRANSFERASE"/>
    <property type="match status" value="1"/>
</dbReference>
<evidence type="ECO:0000256" key="4">
    <source>
        <dbReference type="PROSITE-ProRule" id="PRU01024"/>
    </source>
</evidence>
<feature type="domain" description="TRAM" evidence="6">
    <location>
        <begin position="10"/>
        <end position="70"/>
    </location>
</feature>
<dbReference type="Gene3D" id="2.40.50.1070">
    <property type="match status" value="1"/>
</dbReference>
<keyword evidence="8" id="KW-1185">Reference proteome</keyword>
<evidence type="ECO:0000256" key="3">
    <source>
        <dbReference type="ARBA" id="ARBA00022691"/>
    </source>
</evidence>
<dbReference type="InterPro" id="IPR002792">
    <property type="entry name" value="TRAM_dom"/>
</dbReference>
<dbReference type="InterPro" id="IPR029063">
    <property type="entry name" value="SAM-dependent_MTases_sf"/>
</dbReference>
<dbReference type="Gene3D" id="2.40.50.140">
    <property type="entry name" value="Nucleic acid-binding proteins"/>
    <property type="match status" value="1"/>
</dbReference>
<dbReference type="PROSITE" id="PS50926">
    <property type="entry name" value="TRAM"/>
    <property type="match status" value="1"/>
</dbReference>
<sequence length="454" mass="47684">MSDDATAPGEGARGRLVELEVGAVAHGGHCVARLEGRVVFVRHTLPGERVVARLTEAADGAGFWRADAVEVLEASPDRVAPACPVAGPGGCGGCDWQHVDLAAQRRLKADVLREQMHRLAGLDVDARVEEVPVPAAAGTTPEDAARGLGWRTRVAYAVDAGGRLGFRAHREHRVVPVERCPIATPGVVDLGLPAVRWPGWRSVEAVVPGTGDDALVVAEPRPGARRPPRVPDVPAATSVATTSPRGPRQPPGPVSRVRGRTWVREEVRGSGFRVTGAGFWQVHPGAGEALTAAVLEALAPRPGEAALDLYSGAGLLTRALATAVGERGRVTAVEGDARAVADARRNLHDVAGLTLVHGPVERVLEERAGLEADGEPRADVVVLDPPRTGARARVVAAVAALRPRAVAYVACDPAALARDVATFADHGYVLRGLRAFDLFPQTHHLESVALLEPR</sequence>
<dbReference type="InterPro" id="IPR030391">
    <property type="entry name" value="MeTrfase_TrmA_CS"/>
</dbReference>
<gene>
    <name evidence="7" type="ORF">EDC03_3309</name>
</gene>
<dbReference type="FunCoup" id="A0A3N1G8W2">
    <property type="interactions" value="140"/>
</dbReference>
<keyword evidence="2 4" id="KW-0808">Transferase</keyword>
<evidence type="ECO:0000256" key="2">
    <source>
        <dbReference type="ARBA" id="ARBA00022679"/>
    </source>
</evidence>
<dbReference type="PROSITE" id="PS01231">
    <property type="entry name" value="TRMA_2"/>
    <property type="match status" value="1"/>
</dbReference>
<comment type="caution">
    <text evidence="7">The sequence shown here is derived from an EMBL/GenBank/DDBJ whole genome shotgun (WGS) entry which is preliminary data.</text>
</comment>
<evidence type="ECO:0000256" key="1">
    <source>
        <dbReference type="ARBA" id="ARBA00022603"/>
    </source>
</evidence>
<evidence type="ECO:0000256" key="5">
    <source>
        <dbReference type="SAM" id="MobiDB-lite"/>
    </source>
</evidence>
<organism evidence="7 8">
    <name type="scientific">Pseudokineococcus lusitanus</name>
    <dbReference type="NCBI Taxonomy" id="763993"/>
    <lineage>
        <taxon>Bacteria</taxon>
        <taxon>Bacillati</taxon>
        <taxon>Actinomycetota</taxon>
        <taxon>Actinomycetes</taxon>
        <taxon>Kineosporiales</taxon>
        <taxon>Kineosporiaceae</taxon>
        <taxon>Pseudokineococcus</taxon>
    </lineage>
</organism>
<dbReference type="InterPro" id="IPR010280">
    <property type="entry name" value="U5_MeTrfase_fam"/>
</dbReference>
<dbReference type="Pfam" id="PF01135">
    <property type="entry name" value="PCMT"/>
    <property type="match status" value="1"/>
</dbReference>
<protein>
    <submittedName>
        <fullName evidence="7">tRNA/tmRNA/rRNA uracil-C5-methylase (TrmA/RlmC/RlmD family)</fullName>
    </submittedName>
</protein>
<dbReference type="CDD" id="cd02440">
    <property type="entry name" value="AdoMet_MTases"/>
    <property type="match status" value="1"/>
</dbReference>
<feature type="region of interest" description="Disordered" evidence="5">
    <location>
        <begin position="219"/>
        <end position="256"/>
    </location>
</feature>
<dbReference type="AlphaFoldDB" id="A0A3N1G8W2"/>
<dbReference type="Proteomes" id="UP000276232">
    <property type="component" value="Unassembled WGS sequence"/>
</dbReference>
<keyword evidence="3 4" id="KW-0949">S-adenosyl-L-methionine</keyword>
<dbReference type="SUPFAM" id="SSF53335">
    <property type="entry name" value="S-adenosyl-L-methionine-dependent methyltransferases"/>
    <property type="match status" value="1"/>
</dbReference>
<dbReference type="Pfam" id="PF01938">
    <property type="entry name" value="TRAM"/>
    <property type="match status" value="1"/>
</dbReference>
<reference evidence="7 8" key="1">
    <citation type="journal article" date="2015" name="Stand. Genomic Sci.">
        <title>Genomic Encyclopedia of Bacterial and Archaeal Type Strains, Phase III: the genomes of soil and plant-associated and newly described type strains.</title>
        <authorList>
            <person name="Whitman W.B."/>
            <person name="Woyke T."/>
            <person name="Klenk H.P."/>
            <person name="Zhou Y."/>
            <person name="Lilburn T.G."/>
            <person name="Beck B.J."/>
            <person name="De Vos P."/>
            <person name="Vandamme P."/>
            <person name="Eisen J.A."/>
            <person name="Garrity G."/>
            <person name="Hugenholtz P."/>
            <person name="Kyrpides N.C."/>
        </authorList>
    </citation>
    <scope>NUCLEOTIDE SEQUENCE [LARGE SCALE GENOMIC DNA]</scope>
    <source>
        <strain evidence="7 8">CECT 7306</strain>
    </source>
</reference>
<dbReference type="GO" id="GO:0070475">
    <property type="term" value="P:rRNA base methylation"/>
    <property type="evidence" value="ECO:0007669"/>
    <property type="project" value="TreeGrafter"/>
</dbReference>
<feature type="binding site" evidence="4">
    <location>
        <position position="281"/>
    </location>
    <ligand>
        <name>S-adenosyl-L-methionine</name>
        <dbReference type="ChEBI" id="CHEBI:59789"/>
    </ligand>
</feature>
<dbReference type="PROSITE" id="PS51687">
    <property type="entry name" value="SAM_MT_RNA_M5U"/>
    <property type="match status" value="1"/>
</dbReference>
<feature type="binding site" evidence="4">
    <location>
        <position position="384"/>
    </location>
    <ligand>
        <name>S-adenosyl-L-methionine</name>
        <dbReference type="ChEBI" id="CHEBI:59789"/>
    </ligand>
</feature>
<evidence type="ECO:0000313" key="7">
    <source>
        <dbReference type="EMBL" id="ROP26672.1"/>
    </source>
</evidence>
<feature type="binding site" evidence="4">
    <location>
        <position position="310"/>
    </location>
    <ligand>
        <name>S-adenosyl-L-methionine</name>
        <dbReference type="ChEBI" id="CHEBI:59789"/>
    </ligand>
</feature>
<accession>A0A3N1G8W2</accession>
<dbReference type="GO" id="GO:0070041">
    <property type="term" value="F:rRNA (uridine-C5-)-methyltransferase activity"/>
    <property type="evidence" value="ECO:0007669"/>
    <property type="project" value="TreeGrafter"/>
</dbReference>
<name>A0A3N1G8W2_9ACTN</name>
<comment type="similarity">
    <text evidence="4">Belongs to the class I-like SAM-binding methyltransferase superfamily. RNA M5U methyltransferase family.</text>
</comment>
<dbReference type="SUPFAM" id="SSF50249">
    <property type="entry name" value="Nucleic acid-binding proteins"/>
    <property type="match status" value="1"/>
</dbReference>
<feature type="active site" description="Nucleophile" evidence="4">
    <location>
        <position position="411"/>
    </location>
</feature>
<dbReference type="InterPro" id="IPR012340">
    <property type="entry name" value="NA-bd_OB-fold"/>
</dbReference>
<feature type="binding site" evidence="4">
    <location>
        <position position="334"/>
    </location>
    <ligand>
        <name>S-adenosyl-L-methionine</name>
        <dbReference type="ChEBI" id="CHEBI:59789"/>
    </ligand>
</feature>
<keyword evidence="1 4" id="KW-0489">Methyltransferase</keyword>
<dbReference type="Gene3D" id="3.40.50.150">
    <property type="entry name" value="Vaccinia Virus protein VP39"/>
    <property type="match status" value="2"/>
</dbReference>